<dbReference type="AlphaFoldDB" id="A0AA86JWF3"/>
<comment type="caution">
    <text evidence="2">The sequence shown here is derived from an EMBL/GenBank/DDBJ whole genome shotgun (WGS) entry which is preliminary data.</text>
</comment>
<dbReference type="Pfam" id="PF10263">
    <property type="entry name" value="SprT-like"/>
    <property type="match status" value="1"/>
</dbReference>
<dbReference type="GO" id="GO:0006950">
    <property type="term" value="P:response to stress"/>
    <property type="evidence" value="ECO:0007669"/>
    <property type="project" value="UniProtKB-ARBA"/>
</dbReference>
<evidence type="ECO:0000313" key="4">
    <source>
        <dbReference type="Proteomes" id="UP000789738"/>
    </source>
</evidence>
<accession>A0AA86JWF3</accession>
<dbReference type="InterPro" id="IPR006640">
    <property type="entry name" value="SprT-like_domain"/>
</dbReference>
<proteinExistence type="predicted"/>
<dbReference type="Proteomes" id="UP001189143">
    <property type="component" value="Unassembled WGS sequence"/>
</dbReference>
<dbReference type="RefSeq" id="WP_210885753.1">
    <property type="nucleotide sequence ID" value="NZ_CAKJVE010000001.1"/>
</dbReference>
<protein>
    <submittedName>
        <fullName evidence="2">SprT domain-containing protein</fullName>
    </submittedName>
</protein>
<feature type="domain" description="SprT-like" evidence="1">
    <location>
        <begin position="17"/>
        <end position="117"/>
    </location>
</feature>
<sequence length="125" mass="14799">MIENNADINDIRNRVDLEEYYTFYNQVYFDSKLTPSEFITLRWNENLGILAGRCVKTYNQTIIELNPVYLNLYPEELDSIFVHEMIHLITLDHDECFLEEVKRISKLGLEININCKHNIGLLDND</sequence>
<evidence type="ECO:0000259" key="1">
    <source>
        <dbReference type="Pfam" id="PF10263"/>
    </source>
</evidence>
<gene>
    <name evidence="3" type="ORF">CNEO2_540020</name>
    <name evidence="2" type="ORF">CNEO_10093</name>
</gene>
<evidence type="ECO:0000313" key="3">
    <source>
        <dbReference type="EMBL" id="CAI3653064.1"/>
    </source>
</evidence>
<dbReference type="EMBL" id="CAMTCP010000253">
    <property type="protein sequence ID" value="CAI3653064.1"/>
    <property type="molecule type" value="Genomic_DNA"/>
</dbReference>
<evidence type="ECO:0000313" key="2">
    <source>
        <dbReference type="EMBL" id="CAG9701559.1"/>
    </source>
</evidence>
<dbReference type="EMBL" id="CAKJVE010000001">
    <property type="protein sequence ID" value="CAG9701559.1"/>
    <property type="molecule type" value="Genomic_DNA"/>
</dbReference>
<reference evidence="2" key="1">
    <citation type="submission" date="2021-10" db="EMBL/GenBank/DDBJ databases">
        <authorList>
            <person name="Mesa V."/>
        </authorList>
    </citation>
    <scope>NUCLEOTIDE SEQUENCE</scope>
    <source>
        <strain evidence="2">CC3_PB</strain>
    </source>
</reference>
<dbReference type="Gene3D" id="3.30.2010.10">
    <property type="entry name" value="Metalloproteases ('zincins'), catalytic domain"/>
    <property type="match status" value="1"/>
</dbReference>
<dbReference type="Proteomes" id="UP000789738">
    <property type="component" value="Unassembled WGS sequence"/>
</dbReference>
<organism evidence="2 4">
    <name type="scientific">Clostridium neonatale</name>
    <dbReference type="NCBI Taxonomy" id="137838"/>
    <lineage>
        <taxon>Bacteria</taxon>
        <taxon>Bacillati</taxon>
        <taxon>Bacillota</taxon>
        <taxon>Clostridia</taxon>
        <taxon>Eubacteriales</taxon>
        <taxon>Clostridiaceae</taxon>
        <taxon>Clostridium</taxon>
    </lineage>
</organism>
<name>A0AA86JWF3_9CLOT</name>
<reference evidence="3" key="2">
    <citation type="submission" date="2022-10" db="EMBL/GenBank/DDBJ databases">
        <authorList>
            <person name="Aires J."/>
            <person name="Mesa V."/>
        </authorList>
    </citation>
    <scope>NUCLEOTIDE SEQUENCE</scope>
    <source>
        <strain evidence="3">Clostridium neonatale JD116</strain>
    </source>
</reference>